<name>A0ACD5TYV4_AVESA</name>
<evidence type="ECO:0000313" key="2">
    <source>
        <dbReference type="Proteomes" id="UP001732700"/>
    </source>
</evidence>
<proteinExistence type="predicted"/>
<reference evidence="1" key="1">
    <citation type="submission" date="2021-05" db="EMBL/GenBank/DDBJ databases">
        <authorList>
            <person name="Scholz U."/>
            <person name="Mascher M."/>
            <person name="Fiebig A."/>
        </authorList>
    </citation>
    <scope>NUCLEOTIDE SEQUENCE [LARGE SCALE GENOMIC DNA]</scope>
</reference>
<dbReference type="EnsemblPlants" id="AVESA.00010b.r2.1DG0151320.1">
    <property type="protein sequence ID" value="AVESA.00010b.r2.1DG0151320.1.CDS"/>
    <property type="gene ID" value="AVESA.00010b.r2.1DG0151320"/>
</dbReference>
<evidence type="ECO:0000313" key="1">
    <source>
        <dbReference type="EnsemblPlants" id="AVESA.00010b.r2.1DG0151320.1.CDS"/>
    </source>
</evidence>
<accession>A0ACD5TYV4</accession>
<dbReference type="Proteomes" id="UP001732700">
    <property type="component" value="Chromosome 1D"/>
</dbReference>
<sequence>MEEAAGDTKRMLETIIKRLDDQAVLSEQRHAVQAAFNEQVSQDLHGVRKQLEVTQADVDEARLAVSPSDSAATARSHLTEQHVFGGPGVQPASVSGATSEARLVNEGPPLLPVPPTVQLQQPPPPAARQHHQPLYGEERESFVKPPKHDFPRFDGNLPSLWIDRCLSYFELYRTSQHVWVTTASLYLDGRAALWWQAARQTRRAATWELFTRALREEFGPDEFEVQMHQLLQLRQTGSVTEYRLQFETFMYHMLALDPGLNTKFFITQFLLGLKPELRAAVRIQEPSSITRAAVLARIQEEELKTTRPRVRPVPAGRPPPPAPAVVPRQQAAPRAAGDDFGRERQLRDYRRANGLCFCCGDKYTREHQCKQPVQLLTIQMGDFGEMLSDEAVRALELLDEPEAPPQCCMISAHALSVVEVVPPTATSSDLPVAISRVLSEFADVFEEPSGLPPHRQYDHAISLEAGVQPPNTKPYRYSPIQKDEIERQEHQEHLRLVLDLLRQHQLYAKASKCSFAQTQIEYLGHVISRDGVATDKTKTEAMHNWPVPASATELRGFLGLTGYYRKFVPRYGIIAKPLTQLLTKKGFQWNEQAQLAFDQLKTAMVNTPVLALPNFDRSFSIETDACDTGVGAVLVQDGHPIAYFSKALGVRNQRLSTYEKEFLAVMMAVDKWRAYLQRGPFVIVTDHKSLCNLGDQQLDTELQRKAMSKLVGLQFRFQ</sequence>
<keyword evidence="2" id="KW-1185">Reference proteome</keyword>
<protein>
    <submittedName>
        <fullName evidence="1">Uncharacterized protein</fullName>
    </submittedName>
</protein>
<reference evidence="1" key="2">
    <citation type="submission" date="2025-09" db="UniProtKB">
        <authorList>
            <consortium name="EnsemblPlants"/>
        </authorList>
    </citation>
    <scope>IDENTIFICATION</scope>
</reference>
<organism evidence="1 2">
    <name type="scientific">Avena sativa</name>
    <name type="common">Oat</name>
    <dbReference type="NCBI Taxonomy" id="4498"/>
    <lineage>
        <taxon>Eukaryota</taxon>
        <taxon>Viridiplantae</taxon>
        <taxon>Streptophyta</taxon>
        <taxon>Embryophyta</taxon>
        <taxon>Tracheophyta</taxon>
        <taxon>Spermatophyta</taxon>
        <taxon>Magnoliopsida</taxon>
        <taxon>Liliopsida</taxon>
        <taxon>Poales</taxon>
        <taxon>Poaceae</taxon>
        <taxon>BOP clade</taxon>
        <taxon>Pooideae</taxon>
        <taxon>Poodae</taxon>
        <taxon>Poeae</taxon>
        <taxon>Poeae Chloroplast Group 1 (Aveneae type)</taxon>
        <taxon>Aveninae</taxon>
        <taxon>Avena</taxon>
    </lineage>
</organism>